<dbReference type="InterPro" id="IPR027417">
    <property type="entry name" value="P-loop_NTPase"/>
</dbReference>
<comment type="caution">
    <text evidence="2">The sequence shown here is derived from an EMBL/GenBank/DDBJ whole genome shotgun (WGS) entry which is preliminary data.</text>
</comment>
<feature type="coiled-coil region" evidence="1">
    <location>
        <begin position="213"/>
        <end position="311"/>
    </location>
</feature>
<sequence length="806" mass="92894">MGEKNPPQTIYTNILDKIDNLLLLLSKSSKDSEIDKYRRDAINKLGGIKKEITENIKSLEKNSEWNTFTIAFYGETNAGKSTLIESLRILLKEERKFEEHQLFESTRQELFQKKECIENLKLVIVSIESEIDDLKIDLSIKINELENYLDYEMNEVKLKINENDEIIEKYDVDKNEIFDELIALLIKRNELNKVIIDKMLKSTWNMIKSWFHNLDEQAELEDLNSQIEKLGNDTLNIHSIVENYENSIKELKSNLDLDIERFKNKKVEEEANFSRLENKKLKQIQKINSQINATEVQLNNLVEKLKELSDGNIIGDGRSDFTKEVGSYYFSVGDKDFAILDLPGIEGKEEIVQASIDKAVEKAHVVFYVSKKPNPPQKGDGQNLGTIEKISKQLAKHSEVYFIFNKPARNPRQLRKMLVDKEEEYSLSIVDYELQTVLGENYISHQSVSAYPAFLALGNFYDGKYFKDREKFIEKIGNINSVLELSRIPIFAEWMTSQLVNDVRKKIVKSNFKKINKTLDRAVSEIGVVQLAFENLEGILNSNFELTSSKLDDAGELYERNILNAGNKVTNELKNKVRKKIYEDIDNNIENGVFEKKLKKRIEDEVIVYSENLNKIIDQRGKEFASEVSGTVATYQRYIEELVDKYANSIKFDFDFNPQINIKMNINIRTTVFGLVGDIVGLVMMGVNTTNPVGWVILAVSALTTLFGLYKKVRAIFDEDYHKAQQKKIANENINKVIKVIHKQLDEQLSGVKDEIIKGILDIKEELHQSVNQVQTMSDTFLKAKNDINQLSIEIIHEEVRRNGDS</sequence>
<name>A0ABV9MVZ8_9ENTE</name>
<proteinExistence type="predicted"/>
<keyword evidence="1" id="KW-0175">Coiled coil</keyword>
<dbReference type="Proteomes" id="UP001595969">
    <property type="component" value="Unassembled WGS sequence"/>
</dbReference>
<dbReference type="EMBL" id="JBHSGS010000057">
    <property type="protein sequence ID" value="MFC4720151.1"/>
    <property type="molecule type" value="Genomic_DNA"/>
</dbReference>
<evidence type="ECO:0000256" key="1">
    <source>
        <dbReference type="SAM" id="Coils"/>
    </source>
</evidence>
<keyword evidence="3" id="KW-1185">Reference proteome</keyword>
<gene>
    <name evidence="2" type="ORF">ACFO5I_10475</name>
</gene>
<dbReference type="SUPFAM" id="SSF52540">
    <property type="entry name" value="P-loop containing nucleoside triphosphate hydrolases"/>
    <property type="match status" value="1"/>
</dbReference>
<protein>
    <submittedName>
        <fullName evidence="2">Uncharacterized protein</fullName>
    </submittedName>
</protein>
<organism evidence="2 3">
    <name type="scientific">Enterococcus lemanii</name>
    <dbReference type="NCBI Taxonomy" id="1159752"/>
    <lineage>
        <taxon>Bacteria</taxon>
        <taxon>Bacillati</taxon>
        <taxon>Bacillota</taxon>
        <taxon>Bacilli</taxon>
        <taxon>Lactobacillales</taxon>
        <taxon>Enterococcaceae</taxon>
        <taxon>Enterococcus</taxon>
    </lineage>
</organism>
<evidence type="ECO:0000313" key="2">
    <source>
        <dbReference type="EMBL" id="MFC4720151.1"/>
    </source>
</evidence>
<dbReference type="Gene3D" id="3.40.50.300">
    <property type="entry name" value="P-loop containing nucleotide triphosphate hydrolases"/>
    <property type="match status" value="2"/>
</dbReference>
<dbReference type="RefSeq" id="WP_204653677.1">
    <property type="nucleotide sequence ID" value="NZ_JAFBFD010000012.1"/>
</dbReference>
<reference evidence="3" key="1">
    <citation type="journal article" date="2019" name="Int. J. Syst. Evol. Microbiol.">
        <title>The Global Catalogue of Microorganisms (GCM) 10K type strain sequencing project: providing services to taxonomists for standard genome sequencing and annotation.</title>
        <authorList>
            <consortium name="The Broad Institute Genomics Platform"/>
            <consortium name="The Broad Institute Genome Sequencing Center for Infectious Disease"/>
            <person name="Wu L."/>
            <person name="Ma J."/>
        </authorList>
    </citation>
    <scope>NUCLEOTIDE SEQUENCE [LARGE SCALE GENOMIC DNA]</scope>
    <source>
        <strain evidence="3">CGMCC 1.19032</strain>
    </source>
</reference>
<evidence type="ECO:0000313" key="3">
    <source>
        <dbReference type="Proteomes" id="UP001595969"/>
    </source>
</evidence>
<accession>A0ABV9MVZ8</accession>